<name>A7SXF3_NEMVE</name>
<dbReference type="PhylomeDB" id="A7SXF3"/>
<dbReference type="PANTHER" id="PTHR12496">
    <property type="entry name" value="CGI-41 METHYLTRANSFERASE"/>
    <property type="match status" value="1"/>
</dbReference>
<feature type="transmembrane region" description="Helical" evidence="1">
    <location>
        <begin position="12"/>
        <end position="29"/>
    </location>
</feature>
<evidence type="ECO:0000256" key="1">
    <source>
        <dbReference type="SAM" id="Phobius"/>
    </source>
</evidence>
<dbReference type="eggNOG" id="KOG2651">
    <property type="taxonomic scope" value="Eukaryota"/>
</dbReference>
<dbReference type="InterPro" id="IPR052220">
    <property type="entry name" value="METTL25"/>
</dbReference>
<protein>
    <submittedName>
        <fullName evidence="2">Uncharacterized protein</fullName>
    </submittedName>
</protein>
<dbReference type="Proteomes" id="UP000001593">
    <property type="component" value="Unassembled WGS sequence"/>
</dbReference>
<sequence>MKFKYEKYSSIHKYTVSISVIISIIAIRLRMRVTGAKEYFCNDVWNRVPFSWRQHFSDIRPDDLATVLLNKCGKDTKIVPRNYRHVWPLSLLSFVQACHSLSLPRSPVFESCRAGPCCQPHVGMRNEASLKHLRSQVKSKKLHEITKLAWVGEIFL</sequence>
<evidence type="ECO:0000313" key="2">
    <source>
        <dbReference type="EMBL" id="EDO31623.1"/>
    </source>
</evidence>
<dbReference type="EMBL" id="DS469885">
    <property type="protein sequence ID" value="EDO31623.1"/>
    <property type="molecule type" value="Genomic_DNA"/>
</dbReference>
<dbReference type="AlphaFoldDB" id="A7SXF3"/>
<dbReference type="STRING" id="45351.A7SXF3"/>
<evidence type="ECO:0000313" key="3">
    <source>
        <dbReference type="Proteomes" id="UP000001593"/>
    </source>
</evidence>
<dbReference type="InParanoid" id="A7SXF3"/>
<organism evidence="2 3">
    <name type="scientific">Nematostella vectensis</name>
    <name type="common">Starlet sea anemone</name>
    <dbReference type="NCBI Taxonomy" id="45351"/>
    <lineage>
        <taxon>Eukaryota</taxon>
        <taxon>Metazoa</taxon>
        <taxon>Cnidaria</taxon>
        <taxon>Anthozoa</taxon>
        <taxon>Hexacorallia</taxon>
        <taxon>Actiniaria</taxon>
        <taxon>Edwardsiidae</taxon>
        <taxon>Nematostella</taxon>
    </lineage>
</organism>
<dbReference type="PANTHER" id="PTHR12496:SF8">
    <property type="entry name" value="METHYLTRANSFERASE DOMAIN-CONTAINING PROTEIN"/>
    <property type="match status" value="1"/>
</dbReference>
<keyword evidence="1" id="KW-0472">Membrane</keyword>
<dbReference type="HOGENOM" id="CLU_1688819_0_0_1"/>
<dbReference type="OMA" id="CVGCESV"/>
<gene>
    <name evidence="2" type="ORF">NEMVEDRAFT_v1g218999</name>
</gene>
<proteinExistence type="predicted"/>
<keyword evidence="1" id="KW-0812">Transmembrane</keyword>
<keyword evidence="3" id="KW-1185">Reference proteome</keyword>
<keyword evidence="1" id="KW-1133">Transmembrane helix</keyword>
<accession>A7SXF3</accession>
<reference evidence="2 3" key="1">
    <citation type="journal article" date="2007" name="Science">
        <title>Sea anemone genome reveals ancestral eumetazoan gene repertoire and genomic organization.</title>
        <authorList>
            <person name="Putnam N.H."/>
            <person name="Srivastava M."/>
            <person name="Hellsten U."/>
            <person name="Dirks B."/>
            <person name="Chapman J."/>
            <person name="Salamov A."/>
            <person name="Terry A."/>
            <person name="Shapiro H."/>
            <person name="Lindquist E."/>
            <person name="Kapitonov V.V."/>
            <person name="Jurka J."/>
            <person name="Genikhovich G."/>
            <person name="Grigoriev I.V."/>
            <person name="Lucas S.M."/>
            <person name="Steele R.E."/>
            <person name="Finnerty J.R."/>
            <person name="Technau U."/>
            <person name="Martindale M.Q."/>
            <person name="Rokhsar D.S."/>
        </authorList>
    </citation>
    <scope>NUCLEOTIDE SEQUENCE [LARGE SCALE GENOMIC DNA]</scope>
    <source>
        <strain evidence="3">CH2 X CH6</strain>
    </source>
</reference>